<name>A0A146FQD5_ASPKA</name>
<dbReference type="InterPro" id="IPR001173">
    <property type="entry name" value="Glyco_trans_2-like"/>
</dbReference>
<gene>
    <name evidence="3" type="ORF">RIB2604_02501990</name>
</gene>
<protein>
    <recommendedName>
        <fullName evidence="2">Glycosyltransferase 2-like domain-containing protein</fullName>
    </recommendedName>
</protein>
<keyword evidence="1" id="KW-0812">Transmembrane</keyword>
<dbReference type="GO" id="GO:0005737">
    <property type="term" value="C:cytoplasm"/>
    <property type="evidence" value="ECO:0007669"/>
    <property type="project" value="TreeGrafter"/>
</dbReference>
<proteinExistence type="predicted"/>
<comment type="caution">
    <text evidence="3">The sequence shown here is derived from an EMBL/GenBank/DDBJ whole genome shotgun (WGS) entry which is preliminary data.</text>
</comment>
<dbReference type="VEuPathDB" id="FungiDB:ASPFODRAFT_68120"/>
<dbReference type="AlphaFoldDB" id="A0A146FQD5"/>
<dbReference type="Proteomes" id="UP000075230">
    <property type="component" value="Unassembled WGS sequence"/>
</dbReference>
<dbReference type="PANTHER" id="PTHR16779:SF1">
    <property type="entry name" value="BETA-1,4-MANNOSYLTRANSFERASE EGH"/>
    <property type="match status" value="1"/>
</dbReference>
<reference evidence="4" key="2">
    <citation type="submission" date="2016-02" db="EMBL/GenBank/DDBJ databases">
        <title>Genome sequencing of Aspergillus luchuensis NBRC 4314.</title>
        <authorList>
            <person name="Yamada O."/>
        </authorList>
    </citation>
    <scope>NUCLEOTIDE SEQUENCE [LARGE SCALE GENOMIC DNA]</scope>
    <source>
        <strain evidence="4">RIB 2604</strain>
    </source>
</reference>
<dbReference type="GO" id="GO:0019187">
    <property type="term" value="F:beta-1,4-mannosyltransferase activity"/>
    <property type="evidence" value="ECO:0007669"/>
    <property type="project" value="InterPro"/>
</dbReference>
<evidence type="ECO:0000313" key="4">
    <source>
        <dbReference type="Proteomes" id="UP000075230"/>
    </source>
</evidence>
<dbReference type="EMBL" id="BCWF01000024">
    <property type="protein sequence ID" value="GAT28124.1"/>
    <property type="molecule type" value="Genomic_DNA"/>
</dbReference>
<sequence>MAVVSDIKKALSPQWRHSNRVYAILEYNYIVFPITLALVFYSYREFVNAIGYWVKVSDDGWNSSAIKHLVLYGAILLLQMPPFGNTLGLCLPIRSNKYANRPKIRRLGTLHVCLVTKGTNVQTVLNSTRCWDVLTQRSHPSVRFHVVLDSADNEHFRRELPSYITIDEVPGAFSPKRAKFKARALEFFRQKYNFTKEDWILHLDEESEIDERVMRTSLDFIEKGTADYGMGTIYYTSTGHWDKAFTSAAEVMRVTEDYGRFQLPVRLFRRPFLGWVHGSWILINGAVENKVTWDTENVCEDYWFAYHAAAQGFKFDWLHAIVREQPPCTFTDLWKQRRRWFTGIGSFDRFLVRAALLAGAFGGIGSLIFPLIGVFGQRIAVPTWYREFIMFNDAAGIHAIVSACLLQDFSVIGLPWTSMLYHVVTTLLLWPVVHIVHIMALFSTMMSPAKGFAVINKNLAGIWRESAGSIGSRATGARHWVFRYYTDLYTIYAAVEPERKASESDRVPQQNAK</sequence>
<evidence type="ECO:0000259" key="2">
    <source>
        <dbReference type="Pfam" id="PF13632"/>
    </source>
</evidence>
<evidence type="ECO:0000313" key="3">
    <source>
        <dbReference type="EMBL" id="GAT28124.1"/>
    </source>
</evidence>
<keyword evidence="1" id="KW-1133">Transmembrane helix</keyword>
<accession>A0A146FQD5</accession>
<dbReference type="SUPFAM" id="SSF53448">
    <property type="entry name" value="Nucleotide-diphospho-sugar transferases"/>
    <property type="match status" value="1"/>
</dbReference>
<feature type="transmembrane region" description="Helical" evidence="1">
    <location>
        <begin position="21"/>
        <end position="43"/>
    </location>
</feature>
<evidence type="ECO:0000256" key="1">
    <source>
        <dbReference type="SAM" id="Phobius"/>
    </source>
</evidence>
<dbReference type="Pfam" id="PF13632">
    <property type="entry name" value="Glyco_trans_2_3"/>
    <property type="match status" value="1"/>
</dbReference>
<dbReference type="InterPro" id="IPR027389">
    <property type="entry name" value="B_mannosylTrfase_Bre-3/Egh"/>
</dbReference>
<feature type="transmembrane region" description="Helical" evidence="1">
    <location>
        <begin position="419"/>
        <end position="442"/>
    </location>
</feature>
<dbReference type="PANTHER" id="PTHR16779">
    <property type="entry name" value="BETA-1,4-MANNOSYLTRANSFERASE EGH"/>
    <property type="match status" value="1"/>
</dbReference>
<keyword evidence="1" id="KW-0472">Membrane</keyword>
<feature type="domain" description="Glycosyltransferase 2-like" evidence="2">
    <location>
        <begin position="199"/>
        <end position="436"/>
    </location>
</feature>
<dbReference type="InterPro" id="IPR029044">
    <property type="entry name" value="Nucleotide-diphossugar_trans"/>
</dbReference>
<feature type="transmembrane region" description="Helical" evidence="1">
    <location>
        <begin position="350"/>
        <end position="375"/>
    </location>
</feature>
<organism evidence="3 4">
    <name type="scientific">Aspergillus kawachii</name>
    <name type="common">White koji mold</name>
    <name type="synonym">Aspergillus awamori var. kawachi</name>
    <dbReference type="NCBI Taxonomy" id="1069201"/>
    <lineage>
        <taxon>Eukaryota</taxon>
        <taxon>Fungi</taxon>
        <taxon>Dikarya</taxon>
        <taxon>Ascomycota</taxon>
        <taxon>Pezizomycotina</taxon>
        <taxon>Eurotiomycetes</taxon>
        <taxon>Eurotiomycetidae</taxon>
        <taxon>Eurotiales</taxon>
        <taxon>Aspergillaceae</taxon>
        <taxon>Aspergillus</taxon>
        <taxon>Aspergillus subgen. Circumdati</taxon>
    </lineage>
</organism>
<reference evidence="3 4" key="1">
    <citation type="journal article" date="2016" name="DNA Res.">
        <title>Genome sequence of Aspergillus luchuensis NBRC 4314.</title>
        <authorList>
            <person name="Yamada O."/>
            <person name="Machida M."/>
            <person name="Hosoyama A."/>
            <person name="Goto M."/>
            <person name="Takahashi T."/>
            <person name="Futagami T."/>
            <person name="Yamagata Y."/>
            <person name="Takeuchi M."/>
            <person name="Kobayashi T."/>
            <person name="Koike H."/>
            <person name="Abe K."/>
            <person name="Asai K."/>
            <person name="Arita M."/>
            <person name="Fujita N."/>
            <person name="Fukuda K."/>
            <person name="Higa K."/>
            <person name="Horikawa H."/>
            <person name="Ishikawa T."/>
            <person name="Jinno K."/>
            <person name="Kato Y."/>
            <person name="Kirimura K."/>
            <person name="Mizutani O."/>
            <person name="Nakasone K."/>
            <person name="Sano M."/>
            <person name="Shiraishi Y."/>
            <person name="Tsukahara M."/>
            <person name="Gomi K."/>
        </authorList>
    </citation>
    <scope>NUCLEOTIDE SEQUENCE [LARGE SCALE GENOMIC DNA]</scope>
    <source>
        <strain evidence="3 4">RIB 2604</strain>
    </source>
</reference>